<dbReference type="SUPFAM" id="SSF48452">
    <property type="entry name" value="TPR-like"/>
    <property type="match status" value="1"/>
</dbReference>
<keyword evidence="1" id="KW-1133">Transmembrane helix</keyword>
<dbReference type="Gene3D" id="1.10.10.10">
    <property type="entry name" value="Winged helix-like DNA-binding domain superfamily/Winged helix DNA-binding domain"/>
    <property type="match status" value="1"/>
</dbReference>
<comment type="caution">
    <text evidence="3">The sequence shown here is derived from an EMBL/GenBank/DDBJ whole genome shotgun (WGS) entry which is preliminary data.</text>
</comment>
<keyword evidence="1" id="KW-0472">Membrane</keyword>
<dbReference type="OrthoDB" id="1044679at2"/>
<dbReference type="AlphaFoldDB" id="A0A0E9LWQ3"/>
<evidence type="ECO:0000259" key="2">
    <source>
        <dbReference type="Pfam" id="PF19904"/>
    </source>
</evidence>
<dbReference type="EMBL" id="BAZW01000011">
    <property type="protein sequence ID" value="GAO29684.1"/>
    <property type="molecule type" value="Genomic_DNA"/>
</dbReference>
<dbReference type="Gene3D" id="1.25.40.10">
    <property type="entry name" value="Tetratricopeptide repeat domain"/>
    <property type="match status" value="1"/>
</dbReference>
<name>A0A0E9LWQ3_9BACT</name>
<dbReference type="InterPro" id="IPR045957">
    <property type="entry name" value="DUF6377"/>
</dbReference>
<evidence type="ECO:0000256" key="1">
    <source>
        <dbReference type="SAM" id="Phobius"/>
    </source>
</evidence>
<gene>
    <name evidence="3" type="ORF">JCM15548_11900</name>
</gene>
<dbReference type="RefSeq" id="WP_157482530.1">
    <property type="nucleotide sequence ID" value="NZ_BAZW01000011.1"/>
</dbReference>
<protein>
    <recommendedName>
        <fullName evidence="2">DUF6377 domain-containing protein</fullName>
    </recommendedName>
</protein>
<keyword evidence="1" id="KW-0812">Transmembrane</keyword>
<evidence type="ECO:0000313" key="3">
    <source>
        <dbReference type="EMBL" id="GAO29684.1"/>
    </source>
</evidence>
<reference evidence="3 4" key="1">
    <citation type="journal article" date="2015" name="Microbes Environ.">
        <title>Distribution and evolution of nitrogen fixation genes in the phylum bacteroidetes.</title>
        <authorList>
            <person name="Inoue J."/>
            <person name="Oshima K."/>
            <person name="Suda W."/>
            <person name="Sakamoto M."/>
            <person name="Iino T."/>
            <person name="Noda S."/>
            <person name="Hongoh Y."/>
            <person name="Hattori M."/>
            <person name="Ohkuma M."/>
        </authorList>
    </citation>
    <scope>NUCLEOTIDE SEQUENCE [LARGE SCALE GENOMIC DNA]</scope>
    <source>
        <strain evidence="3">JCM 15548</strain>
    </source>
</reference>
<dbReference type="InterPro" id="IPR011990">
    <property type="entry name" value="TPR-like_helical_dom_sf"/>
</dbReference>
<sequence length="549" mass="63121">MYRIRPMSAFFVSIAILTMGAFLFNGCHDKSSSQKELFDQLNELIRQDVEAIGEKESAIRTFHLPMNRALETGNQDSILKAYLNLAKVYEHYIYDSAFHYYRQVLDLSAQQHRDSVYAYSKFRLGRLLSSVGLYSEAIDSLRTIDLSLLDSFYIVKYYEQLTYTYYDLADFQDDNFFAPGNRKIASAYVDSTIQVGPPNSGEVLGVKAFRFLATQQVDSAEIYYQRILNTPKMESAHQAMAHAVLGFIHLNDARNESGQDHLIKSAIIDYEMGIKGGISLIVLADHLYKTGQNDIAYQYIKKARSDADIFGSRMRRLHASDVYAKIEQDVLFSEVKKKQVLTKYLVGITLLIIALTFFSIVLFRQIFSMKKIQSIIRRNYVETKSVNIQLQESNKIKERYIGYFLRMNAKYIEKLVSIVTSINKLIISKNTDKIESLLNNIKPKEERDHLLKSFDQIFLSIFPNFISDIKNLLRPEEELFIKKGHLLNNELRVFALIRIGVDESESIAEILNISVNTVYSYKAKFKNKTNLSSDDIDDKIMQIRAGTGQ</sequence>
<dbReference type="Proteomes" id="UP000032900">
    <property type="component" value="Unassembled WGS sequence"/>
</dbReference>
<feature type="domain" description="DUF6377" evidence="2">
    <location>
        <begin position="269"/>
        <end position="508"/>
    </location>
</feature>
<dbReference type="Pfam" id="PF19904">
    <property type="entry name" value="DUF6377"/>
    <property type="match status" value="1"/>
</dbReference>
<proteinExistence type="predicted"/>
<evidence type="ECO:0000313" key="4">
    <source>
        <dbReference type="Proteomes" id="UP000032900"/>
    </source>
</evidence>
<accession>A0A0E9LWQ3</accession>
<keyword evidence="4" id="KW-1185">Reference proteome</keyword>
<feature type="transmembrane region" description="Helical" evidence="1">
    <location>
        <begin position="344"/>
        <end position="363"/>
    </location>
</feature>
<dbReference type="InterPro" id="IPR036388">
    <property type="entry name" value="WH-like_DNA-bd_sf"/>
</dbReference>
<dbReference type="STRING" id="1236989.JCM15548_11900"/>
<organism evidence="3 4">
    <name type="scientific">Geofilum rubicundum JCM 15548</name>
    <dbReference type="NCBI Taxonomy" id="1236989"/>
    <lineage>
        <taxon>Bacteria</taxon>
        <taxon>Pseudomonadati</taxon>
        <taxon>Bacteroidota</taxon>
        <taxon>Bacteroidia</taxon>
        <taxon>Marinilabiliales</taxon>
        <taxon>Marinilabiliaceae</taxon>
        <taxon>Geofilum</taxon>
    </lineage>
</organism>